<comment type="caution">
    <text evidence="5">The sequence shown here is derived from an EMBL/GenBank/DDBJ whole genome shotgun (WGS) entry which is preliminary data.</text>
</comment>
<reference evidence="6" key="1">
    <citation type="journal article" date="2019" name="Int. J. Syst. Evol. Microbiol.">
        <title>The Global Catalogue of Microorganisms (GCM) 10K type strain sequencing project: providing services to taxonomists for standard genome sequencing and annotation.</title>
        <authorList>
            <consortium name="The Broad Institute Genomics Platform"/>
            <consortium name="The Broad Institute Genome Sequencing Center for Infectious Disease"/>
            <person name="Wu L."/>
            <person name="Ma J."/>
        </authorList>
    </citation>
    <scope>NUCLEOTIDE SEQUENCE [LARGE SCALE GENOMIC DNA]</scope>
    <source>
        <strain evidence="6">JCM 16924</strain>
    </source>
</reference>
<dbReference type="Proteomes" id="UP001500456">
    <property type="component" value="Unassembled WGS sequence"/>
</dbReference>
<keyword evidence="2" id="KW-0804">Transcription</keyword>
<feature type="domain" description="ANTAR" evidence="4">
    <location>
        <begin position="219"/>
        <end position="280"/>
    </location>
</feature>
<dbReference type="SMART" id="SM01012">
    <property type="entry name" value="ANTAR"/>
    <property type="match status" value="1"/>
</dbReference>
<dbReference type="Pfam" id="PF13185">
    <property type="entry name" value="GAF_2"/>
    <property type="match status" value="1"/>
</dbReference>
<evidence type="ECO:0000256" key="3">
    <source>
        <dbReference type="SAM" id="MobiDB-lite"/>
    </source>
</evidence>
<proteinExistence type="predicted"/>
<evidence type="ECO:0000256" key="1">
    <source>
        <dbReference type="ARBA" id="ARBA00023015"/>
    </source>
</evidence>
<evidence type="ECO:0000313" key="5">
    <source>
        <dbReference type="EMBL" id="GAA4001734.1"/>
    </source>
</evidence>
<evidence type="ECO:0000313" key="6">
    <source>
        <dbReference type="Proteomes" id="UP001500456"/>
    </source>
</evidence>
<dbReference type="InterPro" id="IPR036388">
    <property type="entry name" value="WH-like_DNA-bd_sf"/>
</dbReference>
<keyword evidence="1" id="KW-0805">Transcription regulation</keyword>
<dbReference type="InterPro" id="IPR029016">
    <property type="entry name" value="GAF-like_dom_sf"/>
</dbReference>
<dbReference type="SUPFAM" id="SSF55781">
    <property type="entry name" value="GAF domain-like"/>
    <property type="match status" value="1"/>
</dbReference>
<dbReference type="InterPro" id="IPR005561">
    <property type="entry name" value="ANTAR"/>
</dbReference>
<evidence type="ECO:0000259" key="4">
    <source>
        <dbReference type="PROSITE" id="PS50921"/>
    </source>
</evidence>
<accession>A0ABP7RSS5</accession>
<feature type="compositionally biased region" description="Gly residues" evidence="3">
    <location>
        <begin position="11"/>
        <end position="27"/>
    </location>
</feature>
<dbReference type="Pfam" id="PF03861">
    <property type="entry name" value="ANTAR"/>
    <property type="match status" value="1"/>
</dbReference>
<dbReference type="InterPro" id="IPR003018">
    <property type="entry name" value="GAF"/>
</dbReference>
<organism evidence="5 6">
    <name type="scientific">Streptomyces plumbiresistens</name>
    <dbReference type="NCBI Taxonomy" id="511811"/>
    <lineage>
        <taxon>Bacteria</taxon>
        <taxon>Bacillati</taxon>
        <taxon>Actinomycetota</taxon>
        <taxon>Actinomycetes</taxon>
        <taxon>Kitasatosporales</taxon>
        <taxon>Streptomycetaceae</taxon>
        <taxon>Streptomyces</taxon>
    </lineage>
</organism>
<name>A0ABP7RSS5_9ACTN</name>
<dbReference type="EMBL" id="BAAAZX010000013">
    <property type="protein sequence ID" value="GAA4001734.1"/>
    <property type="molecule type" value="Genomic_DNA"/>
</dbReference>
<sequence length="294" mass="31146">MAVRPRDGPNGAHGGEPGRYGAEGGDSGSPRYAPQPGYPEPPRASDGDAERELAQDRMRDVDLIAEGVRDAEPKEMPGRLCGVAVELLPVAGASVALHNEGMPVRLSASSEQAARVAEIQATLGDGPCLSAARICAPVLACDLTAGRDVRRWPVFAQQATAVGVRAMYSLPLGNESVCVGTFDLYRDTPGELTPRELRTAQLVASVMTVALMALPRGDENGGRETEPWLSGLAQDQDQVYQAVGMIMAQLGVDADEALARLRAHAFAESRTALEMARDVVGHRTSFDRDDGDGD</sequence>
<dbReference type="PROSITE" id="PS50921">
    <property type="entry name" value="ANTAR"/>
    <property type="match status" value="1"/>
</dbReference>
<dbReference type="Gene3D" id="1.10.10.10">
    <property type="entry name" value="Winged helix-like DNA-binding domain superfamily/Winged helix DNA-binding domain"/>
    <property type="match status" value="1"/>
</dbReference>
<dbReference type="Gene3D" id="3.30.450.40">
    <property type="match status" value="1"/>
</dbReference>
<gene>
    <name evidence="5" type="ORF">GCM10022232_45360</name>
</gene>
<keyword evidence="6" id="KW-1185">Reference proteome</keyword>
<feature type="region of interest" description="Disordered" evidence="3">
    <location>
        <begin position="1"/>
        <end position="53"/>
    </location>
</feature>
<protein>
    <submittedName>
        <fullName evidence="5">GAF domain-containing protein</fullName>
    </submittedName>
</protein>
<feature type="compositionally biased region" description="Basic and acidic residues" evidence="3">
    <location>
        <begin position="43"/>
        <end position="53"/>
    </location>
</feature>
<evidence type="ECO:0000256" key="2">
    <source>
        <dbReference type="ARBA" id="ARBA00023163"/>
    </source>
</evidence>